<sequence length="580" mass="62778">MKEFPGLKVLFVLLFPLLFGACAVDRPPTGGPPDNTSLSVTASIPETGTVNTSPQTIRLDFSHYVSREALAKSIYFSPSVDDFEVSVHGREACVRIYSQLKQNRTYTLTLRNDLKSLYGNHRLDKSWALSFSTGPVIDNGSIEGQVWTPRMSPAADVTVMAFSPATGKQSPEYLTQTGPSGAFRFEHLAPGNYRILAITDSNGNLRYDPESESFAVAAAKAVMPDAPATLRPVNLRLSDGSQAGPKLRSCQTINNREIEVTFSRPVPSESIDLSWFSIENATSGKPLPILGYFSLSRSSDTSSWRLLTGKMDKESWYRLRFSDGQAPSTLTFYGNDQQERYPALSIAIIPTDGAESVIAETIRPGSAPAAELRFNLPVVESSLTSGSVNLGLVEPTGTRSFPCTITRIDSRTYAVRPSGGFLRGRSYTLRVDMSKVEGVISSGSAIGTKVATSNFDIAGEELYGEINGTGKAMVPRLVIEAQIQNLAFVKHLEVKPSATTGEFRFGFNGLPPGRYVLSAFKPSDVSGSWNAGSVEPFAPADAFIAETVEVRAGWSTDDVRLDLPLSDTGLSVQTSKTENN</sequence>
<organism evidence="4">
    <name type="scientific">Chlorobaculum parvum</name>
    <dbReference type="NCBI Taxonomy" id="274539"/>
    <lineage>
        <taxon>Bacteria</taxon>
        <taxon>Pseudomonadati</taxon>
        <taxon>Chlorobiota</taxon>
        <taxon>Chlorobiia</taxon>
        <taxon>Chlorobiales</taxon>
        <taxon>Chlorobiaceae</taxon>
        <taxon>Chlorobaculum</taxon>
    </lineage>
</organism>
<gene>
    <name evidence="4" type="ORF">ENL07_07325</name>
</gene>
<dbReference type="GO" id="GO:0030246">
    <property type="term" value="F:carbohydrate binding"/>
    <property type="evidence" value="ECO:0007669"/>
    <property type="project" value="InterPro"/>
</dbReference>
<evidence type="ECO:0000313" key="4">
    <source>
        <dbReference type="EMBL" id="HHE32426.1"/>
    </source>
</evidence>
<dbReference type="EMBL" id="DRSQ01000147">
    <property type="protein sequence ID" value="HHE32426.1"/>
    <property type="molecule type" value="Genomic_DNA"/>
</dbReference>
<dbReference type="SUPFAM" id="SSF49452">
    <property type="entry name" value="Starch-binding domain-like"/>
    <property type="match status" value="1"/>
</dbReference>
<evidence type="ECO:0000256" key="2">
    <source>
        <dbReference type="SAM" id="SignalP"/>
    </source>
</evidence>
<dbReference type="Gene3D" id="2.60.40.1120">
    <property type="entry name" value="Carboxypeptidase-like, regulatory domain"/>
    <property type="match status" value="1"/>
</dbReference>
<evidence type="ECO:0000256" key="1">
    <source>
        <dbReference type="ARBA" id="ARBA00022729"/>
    </source>
</evidence>
<feature type="chain" id="PRO_5027870279" description="SbsA Ig-like domain-containing protein" evidence="2">
    <location>
        <begin position="24"/>
        <end position="580"/>
    </location>
</feature>
<dbReference type="AlphaFoldDB" id="A0A7C5HRY5"/>
<proteinExistence type="predicted"/>
<dbReference type="PROSITE" id="PS51257">
    <property type="entry name" value="PROKAR_LIPOPROTEIN"/>
    <property type="match status" value="1"/>
</dbReference>
<dbReference type="InterPro" id="IPR032812">
    <property type="entry name" value="SbsA_Ig"/>
</dbReference>
<dbReference type="Pfam" id="PF13205">
    <property type="entry name" value="Big_5"/>
    <property type="match status" value="1"/>
</dbReference>
<dbReference type="InterPro" id="IPR013784">
    <property type="entry name" value="Carb-bd-like_fold"/>
</dbReference>
<keyword evidence="1 2" id="KW-0732">Signal</keyword>
<feature type="domain" description="SbsA Ig-like" evidence="3">
    <location>
        <begin position="34"/>
        <end position="133"/>
    </location>
</feature>
<dbReference type="Proteomes" id="UP000886058">
    <property type="component" value="Unassembled WGS sequence"/>
</dbReference>
<feature type="signal peptide" evidence="2">
    <location>
        <begin position="1"/>
        <end position="23"/>
    </location>
</feature>
<comment type="caution">
    <text evidence="4">The sequence shown here is derived from an EMBL/GenBank/DDBJ whole genome shotgun (WGS) entry which is preliminary data.</text>
</comment>
<accession>A0A7C5HRY5</accession>
<reference evidence="4" key="1">
    <citation type="journal article" date="2020" name="mSystems">
        <title>Genome- and Community-Level Interaction Insights into Carbon Utilization and Element Cycling Functions of Hydrothermarchaeota in Hydrothermal Sediment.</title>
        <authorList>
            <person name="Zhou Z."/>
            <person name="Liu Y."/>
            <person name="Xu W."/>
            <person name="Pan J."/>
            <person name="Luo Z.H."/>
            <person name="Li M."/>
        </authorList>
    </citation>
    <scope>NUCLEOTIDE SEQUENCE [LARGE SCALE GENOMIC DNA]</scope>
    <source>
        <strain evidence="4">HyVt-633</strain>
    </source>
</reference>
<name>A0A7C5HRY5_9CHLB</name>
<protein>
    <recommendedName>
        <fullName evidence="3">SbsA Ig-like domain-containing protein</fullName>
    </recommendedName>
</protein>
<evidence type="ECO:0000259" key="3">
    <source>
        <dbReference type="Pfam" id="PF13205"/>
    </source>
</evidence>